<dbReference type="Pfam" id="PF03269">
    <property type="entry name" value="DUF268"/>
    <property type="match status" value="1"/>
</dbReference>
<evidence type="ECO:0000313" key="1">
    <source>
        <dbReference type="EMBL" id="CAD2155457.1"/>
    </source>
</evidence>
<dbReference type="OrthoDB" id="428346at2759"/>
<gene>
    <name evidence="1" type="ORF">MENT_LOCUS11870</name>
</gene>
<proteinExistence type="predicted"/>
<dbReference type="EMBL" id="CAJEWN010000059">
    <property type="protein sequence ID" value="CAD2155457.1"/>
    <property type="molecule type" value="Genomic_DNA"/>
</dbReference>
<name>A0A6V7UFN4_MELEN</name>
<dbReference type="AlphaFoldDB" id="A0A6V7UFN4"/>
<comment type="caution">
    <text evidence="1">The sequence shown here is derived from an EMBL/GenBank/DDBJ whole genome shotgun (WGS) entry which is preliminary data.</text>
</comment>
<protein>
    <submittedName>
        <fullName evidence="1">Uncharacterized protein</fullName>
    </submittedName>
</protein>
<accession>A0A6V7UFN4</accession>
<organism evidence="1 2">
    <name type="scientific">Meloidogyne enterolobii</name>
    <name type="common">Root-knot nematode worm</name>
    <name type="synonym">Meloidogyne mayaguensis</name>
    <dbReference type="NCBI Taxonomy" id="390850"/>
    <lineage>
        <taxon>Eukaryota</taxon>
        <taxon>Metazoa</taxon>
        <taxon>Ecdysozoa</taxon>
        <taxon>Nematoda</taxon>
        <taxon>Chromadorea</taxon>
        <taxon>Rhabditida</taxon>
        <taxon>Tylenchina</taxon>
        <taxon>Tylenchomorpha</taxon>
        <taxon>Tylenchoidea</taxon>
        <taxon>Meloidogynidae</taxon>
        <taxon>Meloidogyninae</taxon>
        <taxon>Meloidogyne</taxon>
    </lineage>
</organism>
<dbReference type="Proteomes" id="UP000580250">
    <property type="component" value="Unassembled WGS sequence"/>
</dbReference>
<dbReference type="InterPro" id="IPR004951">
    <property type="entry name" value="DUF268_CAE_spp"/>
</dbReference>
<dbReference type="SUPFAM" id="SSF53335">
    <property type="entry name" value="S-adenosyl-L-methionine-dependent methyltransferases"/>
    <property type="match status" value="1"/>
</dbReference>
<evidence type="ECO:0000313" key="2">
    <source>
        <dbReference type="Proteomes" id="UP000580250"/>
    </source>
</evidence>
<reference evidence="1 2" key="1">
    <citation type="submission" date="2020-08" db="EMBL/GenBank/DDBJ databases">
        <authorList>
            <person name="Koutsovoulos G."/>
            <person name="Danchin GJ E."/>
        </authorList>
    </citation>
    <scope>NUCLEOTIDE SEQUENCE [LARGE SCALE GENOMIC DNA]</scope>
</reference>
<dbReference type="InterPro" id="IPR029063">
    <property type="entry name" value="SAM-dependent_MTases_sf"/>
</dbReference>
<sequence length="340" mass="39335">MKMHINERNNDFKEEMKIKTAKGYVSFAEILENVYKPIGFTVEDFGNVIPKLRLHEQQSCNQIYSNWLNASKTTIKPLDNIQVLLHNNYTLNGYISLSQCYFHNESYNNEKPNVDKIEATNIWSQENIDGWVKEIKEGKYTERSDKQYTDSASVFYATKHYNIVGKKGAVIGSIKPWVESMCLANGASQIVTIDYQHIKIGHDSIMFLDAFDLVKAREIFFDSFDFIVSYSSIEHSGLGRYGDPINPMGDIMEMQKLRCILKPRGIFFLGVPVGQDDVGYNCHRTYGRIRLPLMFAGFELLNVFYLKSKPIEMEIKTFEDDHNPLFNFTHFVFVLEKQSD</sequence>